<protein>
    <recommendedName>
        <fullName evidence="6 9">1-acyl-sn-glycerol-3-phosphate acyltransferase</fullName>
        <ecNumber evidence="5 9">2.3.1.51</ecNumber>
    </recommendedName>
</protein>
<dbReference type="Proteomes" id="UP001207337">
    <property type="component" value="Unassembled WGS sequence"/>
</dbReference>
<keyword evidence="9" id="KW-0594">Phospholipid biosynthesis</keyword>
<comment type="domain">
    <text evidence="9">The HXXXXD motif is essential for acyltransferase activity and may constitute the binding site for the phosphate moiety of the glycerol-3-phosphate.</text>
</comment>
<keyword evidence="9" id="KW-0443">Lipid metabolism</keyword>
<dbReference type="SUPFAM" id="SSF69593">
    <property type="entry name" value="Glycerol-3-phosphate (1)-acyltransferase"/>
    <property type="match status" value="1"/>
</dbReference>
<evidence type="ECO:0000256" key="8">
    <source>
        <dbReference type="ARBA" id="ARBA00023315"/>
    </source>
</evidence>
<keyword evidence="7 9" id="KW-0808">Transferase</keyword>
<comment type="pathway">
    <text evidence="3">Lipid metabolism.</text>
</comment>
<feature type="domain" description="Phospholipid/glycerol acyltransferase" evidence="11">
    <location>
        <begin position="74"/>
        <end position="187"/>
    </location>
</feature>
<comment type="catalytic activity">
    <reaction evidence="1 9">
        <text>a 1-acyl-sn-glycero-3-phosphate + an acyl-CoA = a 1,2-diacyl-sn-glycero-3-phosphate + CoA</text>
        <dbReference type="Rhea" id="RHEA:19709"/>
        <dbReference type="ChEBI" id="CHEBI:57287"/>
        <dbReference type="ChEBI" id="CHEBI:57970"/>
        <dbReference type="ChEBI" id="CHEBI:58342"/>
        <dbReference type="ChEBI" id="CHEBI:58608"/>
        <dbReference type="EC" id="2.3.1.51"/>
    </reaction>
</comment>
<evidence type="ECO:0000313" key="12">
    <source>
        <dbReference type="EMBL" id="MCW9712111.1"/>
    </source>
</evidence>
<dbReference type="NCBIfam" id="TIGR00530">
    <property type="entry name" value="AGP_acyltrn"/>
    <property type="match status" value="1"/>
</dbReference>
<reference evidence="12 13" key="1">
    <citation type="submission" date="2021-11" db="EMBL/GenBank/DDBJ databases">
        <title>Aliifidinibius sp. nov., a new bacterium isolated from saline soil.</title>
        <authorList>
            <person name="Galisteo C."/>
            <person name="De La Haba R."/>
            <person name="Sanchez-Porro C."/>
            <person name="Ventosa A."/>
        </authorList>
    </citation>
    <scope>NUCLEOTIDE SEQUENCE [LARGE SCALE GENOMIC DNA]</scope>
    <source>
        <strain evidence="12 13">KACC 190600</strain>
    </source>
</reference>
<keyword evidence="9" id="KW-0444">Lipid biosynthesis</keyword>
<keyword evidence="10" id="KW-0472">Membrane</keyword>
<dbReference type="EC" id="2.3.1.51" evidence="5 9"/>
<evidence type="ECO:0000256" key="1">
    <source>
        <dbReference type="ARBA" id="ARBA00001141"/>
    </source>
</evidence>
<keyword evidence="10" id="KW-1133">Transmembrane helix</keyword>
<dbReference type="InterPro" id="IPR004552">
    <property type="entry name" value="AGP_acyltrans"/>
</dbReference>
<comment type="caution">
    <text evidence="12">The sequence shown here is derived from an EMBL/GenBank/DDBJ whole genome shotgun (WGS) entry which is preliminary data.</text>
</comment>
<keyword evidence="10" id="KW-0812">Transmembrane</keyword>
<evidence type="ECO:0000256" key="5">
    <source>
        <dbReference type="ARBA" id="ARBA00013211"/>
    </source>
</evidence>
<proteinExistence type="inferred from homology"/>
<organism evidence="12 13">
    <name type="scientific">Fodinibius salicampi</name>
    <dbReference type="NCBI Taxonomy" id="1920655"/>
    <lineage>
        <taxon>Bacteria</taxon>
        <taxon>Pseudomonadati</taxon>
        <taxon>Balneolota</taxon>
        <taxon>Balneolia</taxon>
        <taxon>Balneolales</taxon>
        <taxon>Balneolaceae</taxon>
        <taxon>Fodinibius</taxon>
    </lineage>
</organism>
<keyword evidence="13" id="KW-1185">Reference proteome</keyword>
<dbReference type="PANTHER" id="PTHR10434:SF66">
    <property type="entry name" value="PHOSPHOLIPID_GLYCEROL ACYLTRANSFERASE DOMAIN-CONTAINING PROTEIN"/>
    <property type="match status" value="1"/>
</dbReference>
<gene>
    <name evidence="12" type="ORF">LQ318_04255</name>
</gene>
<dbReference type="EMBL" id="JAJNDC010000001">
    <property type="protein sequence ID" value="MCW9712111.1"/>
    <property type="molecule type" value="Genomic_DNA"/>
</dbReference>
<comment type="pathway">
    <text evidence="2">Phospholipid metabolism; CDP-diacylglycerol biosynthesis; CDP-diacylglycerol from sn-glycerol 3-phosphate: step 2/3.</text>
</comment>
<keyword evidence="8 9" id="KW-0012">Acyltransferase</keyword>
<dbReference type="RefSeq" id="WP_265787812.1">
    <property type="nucleotide sequence ID" value="NZ_BAABRS010000001.1"/>
</dbReference>
<dbReference type="CDD" id="cd07989">
    <property type="entry name" value="LPLAT_AGPAT-like"/>
    <property type="match status" value="1"/>
</dbReference>
<evidence type="ECO:0000256" key="6">
    <source>
        <dbReference type="ARBA" id="ARBA00016139"/>
    </source>
</evidence>
<dbReference type="InterPro" id="IPR002123">
    <property type="entry name" value="Plipid/glycerol_acylTrfase"/>
</dbReference>
<dbReference type="Pfam" id="PF01553">
    <property type="entry name" value="Acyltransferase"/>
    <property type="match status" value="1"/>
</dbReference>
<dbReference type="PANTHER" id="PTHR10434">
    <property type="entry name" value="1-ACYL-SN-GLYCEROL-3-PHOSPHATE ACYLTRANSFERASE"/>
    <property type="match status" value="1"/>
</dbReference>
<evidence type="ECO:0000256" key="4">
    <source>
        <dbReference type="ARBA" id="ARBA00008655"/>
    </source>
</evidence>
<evidence type="ECO:0000259" key="11">
    <source>
        <dbReference type="SMART" id="SM00563"/>
    </source>
</evidence>
<evidence type="ECO:0000256" key="7">
    <source>
        <dbReference type="ARBA" id="ARBA00022679"/>
    </source>
</evidence>
<feature type="transmembrane region" description="Helical" evidence="10">
    <location>
        <begin position="6"/>
        <end position="27"/>
    </location>
</feature>
<evidence type="ECO:0000256" key="10">
    <source>
        <dbReference type="SAM" id="Phobius"/>
    </source>
</evidence>
<keyword evidence="9" id="KW-1208">Phospholipid metabolism</keyword>
<accession>A0ABT3PWD8</accession>
<sequence>MGDSIKSALIWLGVALLLLIWLPMLAIRRLFDRDKAFYKTGKLFRKLGKAISKINPNWAITISGRTDIDDREPYIMVCNHLSQADIPLISNLPWEMKWVAKKELFDTPVVGWMMKLAGDISVDRRAKDRRVKTFLQARHYLNNKCSVFFFPEGTRSRNGKLNRFAKGAFALAVREGVPILPMVIDGTQNTLPKRSWKFGEAKHIKLKIMDPVLTQGKTADEVDKLRETVRNRIAKQLGEWRNKSIEEVDNLS</sequence>
<evidence type="ECO:0000256" key="9">
    <source>
        <dbReference type="RuleBase" id="RU361267"/>
    </source>
</evidence>
<dbReference type="GO" id="GO:0016746">
    <property type="term" value="F:acyltransferase activity"/>
    <property type="evidence" value="ECO:0007669"/>
    <property type="project" value="UniProtKB-KW"/>
</dbReference>
<evidence type="ECO:0000313" key="13">
    <source>
        <dbReference type="Proteomes" id="UP001207337"/>
    </source>
</evidence>
<dbReference type="SMART" id="SM00563">
    <property type="entry name" value="PlsC"/>
    <property type="match status" value="1"/>
</dbReference>
<evidence type="ECO:0000256" key="3">
    <source>
        <dbReference type="ARBA" id="ARBA00005189"/>
    </source>
</evidence>
<comment type="similarity">
    <text evidence="4 9">Belongs to the 1-acyl-sn-glycerol-3-phosphate acyltransferase family.</text>
</comment>
<name>A0ABT3PWD8_9BACT</name>
<evidence type="ECO:0000256" key="2">
    <source>
        <dbReference type="ARBA" id="ARBA00004728"/>
    </source>
</evidence>